<dbReference type="STRING" id="580166.AUP43_01595"/>
<evidence type="ECO:0000256" key="1">
    <source>
        <dbReference type="SAM" id="MobiDB-lite"/>
    </source>
</evidence>
<feature type="transmembrane region" description="Helical" evidence="2">
    <location>
        <begin position="658"/>
        <end position="679"/>
    </location>
</feature>
<dbReference type="Gene3D" id="1.10.510.10">
    <property type="entry name" value="Transferase(Phosphotransferase) domain 1"/>
    <property type="match status" value="1"/>
</dbReference>
<keyword evidence="4" id="KW-1185">Reference proteome</keyword>
<accession>A0A154W443</accession>
<dbReference type="InterPro" id="IPR011009">
    <property type="entry name" value="Kinase-like_dom_sf"/>
</dbReference>
<keyword evidence="2" id="KW-1133">Transmembrane helix</keyword>
<sequence>MVAAEKFDKSGPESDQEMDTGDRSGALNFDLRTGQRLDRFSRTGTHAYAADSKLGVPGRFYGMVLDPNHPPRVKALRGLKGVRQPGLTWLEEWAVVPWPLAGGAQRLVCVFRQPNGDPIFDERYSPIMPMSERVVLDDFLRPTVEMLLNLYRLGLSHGGIRPTNIYECRDQHRFVLGECVSIPPGLDQPALFENVDRAATEPLARGEPTMADDVYSLGITMVAMLIGRNPVPDLDDKGLLRKRVEGSTFMMLAERHRLPYATLDLLRGMLQDDARDRWSLMDIDAWLSEATIPPFRLHLPKSAGWPMEFHGSQHGTLRSLAYAVARHRDIEGAKEFLKSRKFRNWMVRGLDEERLLISLEGLFTEREDVNTDRMAEAVSLTCMLINPFAPLHYKGLAVNPTGMGTMLAASMDDSVIRGLLIELVKTNLPLRWLGMQSDTEGYVSTHRQLTKAQGLASRAGWGFGVERALYEMQPAARCLSPLLERFLIYRVETILLALEQVAASAKEPFLPVDRHIVAFVMSRRRDFSLALLDGIDSEDSFVKAQAALRFVAYLEEKIAGAALPELTRMIGAMLQPGIDRILRPRRKHDLQRKTDKAIEDGKLQALLDVFKQGGLFEKDQREFADACFRWRVNNSHLISAEHDQKLMMARAGEIGSRVAFFIAISASSLVASGIMLFMLI</sequence>
<comment type="caution">
    <text evidence="3">The sequence shown here is derived from an EMBL/GenBank/DDBJ whole genome shotgun (WGS) entry which is preliminary data.</text>
</comment>
<feature type="compositionally biased region" description="Basic and acidic residues" evidence="1">
    <location>
        <begin position="1"/>
        <end position="12"/>
    </location>
</feature>
<protein>
    <recommendedName>
        <fullName evidence="5">Protein kinase domain-containing protein</fullName>
    </recommendedName>
</protein>
<evidence type="ECO:0000313" key="4">
    <source>
        <dbReference type="Proteomes" id="UP000076400"/>
    </source>
</evidence>
<dbReference type="AlphaFoldDB" id="A0A154W443"/>
<proteinExistence type="predicted"/>
<evidence type="ECO:0000256" key="2">
    <source>
        <dbReference type="SAM" id="Phobius"/>
    </source>
</evidence>
<keyword evidence="2" id="KW-0472">Membrane</keyword>
<gene>
    <name evidence="3" type="ORF">AUP43_01595</name>
</gene>
<reference evidence="3 4" key="1">
    <citation type="submission" date="2015-12" db="EMBL/GenBank/DDBJ databases">
        <title>Genome sequence of Oceanibaculum pacificum MCCC 1A02656.</title>
        <authorList>
            <person name="Lu L."/>
            <person name="Lai Q."/>
            <person name="Shao Z."/>
            <person name="Qian P."/>
        </authorList>
    </citation>
    <scope>NUCLEOTIDE SEQUENCE [LARGE SCALE GENOMIC DNA]</scope>
    <source>
        <strain evidence="3 4">MCCC 1A02656</strain>
    </source>
</reference>
<evidence type="ECO:0008006" key="5">
    <source>
        <dbReference type="Google" id="ProtNLM"/>
    </source>
</evidence>
<dbReference type="Proteomes" id="UP000076400">
    <property type="component" value="Unassembled WGS sequence"/>
</dbReference>
<dbReference type="SUPFAM" id="SSF56112">
    <property type="entry name" value="Protein kinase-like (PK-like)"/>
    <property type="match status" value="1"/>
</dbReference>
<dbReference type="RefSeq" id="WP_067555632.1">
    <property type="nucleotide sequence ID" value="NZ_LPXN01000105.1"/>
</dbReference>
<name>A0A154W443_9PROT</name>
<feature type="region of interest" description="Disordered" evidence="1">
    <location>
        <begin position="1"/>
        <end position="28"/>
    </location>
</feature>
<dbReference type="OrthoDB" id="7166208at2"/>
<dbReference type="EMBL" id="LPXN01000105">
    <property type="protein sequence ID" value="KZD08322.1"/>
    <property type="molecule type" value="Genomic_DNA"/>
</dbReference>
<evidence type="ECO:0000313" key="3">
    <source>
        <dbReference type="EMBL" id="KZD08322.1"/>
    </source>
</evidence>
<organism evidence="3 4">
    <name type="scientific">Oceanibaculum pacificum</name>
    <dbReference type="NCBI Taxonomy" id="580166"/>
    <lineage>
        <taxon>Bacteria</taxon>
        <taxon>Pseudomonadati</taxon>
        <taxon>Pseudomonadota</taxon>
        <taxon>Alphaproteobacteria</taxon>
        <taxon>Rhodospirillales</taxon>
        <taxon>Oceanibaculaceae</taxon>
        <taxon>Oceanibaculum</taxon>
    </lineage>
</organism>
<keyword evidence="2" id="KW-0812">Transmembrane</keyword>